<dbReference type="InterPro" id="IPR002772">
    <property type="entry name" value="Glyco_hydro_3_C"/>
</dbReference>
<sequence length="199" mass="21902">MILVIMSASPVNISFAKNETKVGGILWVGYPGQAGGDVIAQVIFGDHNPTKTKVTNYHLHTDNLFILLAGRSPFTWYPKEYSDQVPMTNMDLRANATDNFPRRTYRFYTGKPLYEFGHGLGYSTFSKFVISAPSTLLIPLKSSLKPSGIPSVYSSKQDPYPNGQAIDVSSVNCTNLQLVLVIGVRNKGPMNGDHVVLIF</sequence>
<dbReference type="AlphaFoldDB" id="A0A8T2ZQW0"/>
<evidence type="ECO:0000256" key="2">
    <source>
        <dbReference type="ARBA" id="ARBA00022801"/>
    </source>
</evidence>
<reference evidence="5" key="1">
    <citation type="journal article" date="2021" name="J. Hered.">
        <title>Genome Assembly of Salicaceae Populus deltoides (Eastern Cottonwood) I-69 Based on Nanopore Sequencing and Hi-C Technologies.</title>
        <authorList>
            <person name="Bai S."/>
            <person name="Wu H."/>
            <person name="Zhang J."/>
            <person name="Pan Z."/>
            <person name="Zhao W."/>
            <person name="Li Z."/>
            <person name="Tong C."/>
        </authorList>
    </citation>
    <scope>NUCLEOTIDE SEQUENCE</scope>
    <source>
        <tissue evidence="5">Leaf</tissue>
    </source>
</reference>
<dbReference type="EMBL" id="JACEGQ020000001">
    <property type="protein sequence ID" value="KAH8519765.1"/>
    <property type="molecule type" value="Genomic_DNA"/>
</dbReference>
<dbReference type="Proteomes" id="UP000807159">
    <property type="component" value="Chromosome 1"/>
</dbReference>
<dbReference type="InterPro" id="IPR044993">
    <property type="entry name" value="BXL"/>
</dbReference>
<evidence type="ECO:0000256" key="1">
    <source>
        <dbReference type="ARBA" id="ARBA00005336"/>
    </source>
</evidence>
<proteinExistence type="inferred from homology"/>
<dbReference type="PANTHER" id="PTHR42721:SF3">
    <property type="entry name" value="BETA-D-XYLOSIDASE 5-RELATED"/>
    <property type="match status" value="1"/>
</dbReference>
<evidence type="ECO:0000313" key="6">
    <source>
        <dbReference type="Proteomes" id="UP000807159"/>
    </source>
</evidence>
<keyword evidence="2" id="KW-0378">Hydrolase</keyword>
<evidence type="ECO:0000256" key="3">
    <source>
        <dbReference type="ARBA" id="ARBA00023295"/>
    </source>
</evidence>
<protein>
    <recommendedName>
        <fullName evidence="4">Glycoside hydrolase family 3 C-terminal domain-containing protein</fullName>
    </recommendedName>
</protein>
<comment type="caution">
    <text evidence="5">The sequence shown here is derived from an EMBL/GenBank/DDBJ whole genome shotgun (WGS) entry which is preliminary data.</text>
</comment>
<dbReference type="PANTHER" id="PTHR42721">
    <property type="entry name" value="SUGAR HYDROLASE-RELATED"/>
    <property type="match status" value="1"/>
</dbReference>
<organism evidence="5 6">
    <name type="scientific">Populus deltoides</name>
    <name type="common">Eastern poplar</name>
    <name type="synonym">Eastern cottonwood</name>
    <dbReference type="NCBI Taxonomy" id="3696"/>
    <lineage>
        <taxon>Eukaryota</taxon>
        <taxon>Viridiplantae</taxon>
        <taxon>Streptophyta</taxon>
        <taxon>Embryophyta</taxon>
        <taxon>Tracheophyta</taxon>
        <taxon>Spermatophyta</taxon>
        <taxon>Magnoliopsida</taxon>
        <taxon>eudicotyledons</taxon>
        <taxon>Gunneridae</taxon>
        <taxon>Pentapetalae</taxon>
        <taxon>rosids</taxon>
        <taxon>fabids</taxon>
        <taxon>Malpighiales</taxon>
        <taxon>Salicaceae</taxon>
        <taxon>Saliceae</taxon>
        <taxon>Populus</taxon>
    </lineage>
</organism>
<keyword evidence="3" id="KW-0326">Glycosidase</keyword>
<gene>
    <name evidence="5" type="ORF">H0E87_001269</name>
</gene>
<dbReference type="InterPro" id="IPR036881">
    <property type="entry name" value="Glyco_hydro_3_C_sf"/>
</dbReference>
<dbReference type="GO" id="GO:0046556">
    <property type="term" value="F:alpha-L-arabinofuranosidase activity"/>
    <property type="evidence" value="ECO:0007669"/>
    <property type="project" value="TreeGrafter"/>
</dbReference>
<evidence type="ECO:0000259" key="4">
    <source>
        <dbReference type="Pfam" id="PF01915"/>
    </source>
</evidence>
<dbReference type="SUPFAM" id="SSF52279">
    <property type="entry name" value="Beta-D-glucan exohydrolase, C-terminal domain"/>
    <property type="match status" value="1"/>
</dbReference>
<dbReference type="Pfam" id="PF01915">
    <property type="entry name" value="Glyco_hydro_3_C"/>
    <property type="match status" value="1"/>
</dbReference>
<evidence type="ECO:0000313" key="5">
    <source>
        <dbReference type="EMBL" id="KAH8519765.1"/>
    </source>
</evidence>
<dbReference type="GO" id="GO:0045493">
    <property type="term" value="P:xylan catabolic process"/>
    <property type="evidence" value="ECO:0007669"/>
    <property type="project" value="InterPro"/>
</dbReference>
<accession>A0A8T2ZQW0</accession>
<name>A0A8T2ZQW0_POPDE</name>
<dbReference type="Gene3D" id="3.40.50.1700">
    <property type="entry name" value="Glycoside hydrolase family 3 C-terminal domain"/>
    <property type="match status" value="1"/>
</dbReference>
<comment type="similarity">
    <text evidence="1">Belongs to the glycosyl hydrolase 3 family.</text>
</comment>
<dbReference type="GO" id="GO:0031222">
    <property type="term" value="P:arabinan catabolic process"/>
    <property type="evidence" value="ECO:0007669"/>
    <property type="project" value="TreeGrafter"/>
</dbReference>
<keyword evidence="6" id="KW-1185">Reference proteome</keyword>
<dbReference type="GO" id="GO:0009044">
    <property type="term" value="F:xylan 1,4-beta-xylosidase activity"/>
    <property type="evidence" value="ECO:0007669"/>
    <property type="project" value="InterPro"/>
</dbReference>
<feature type="domain" description="Glycoside hydrolase family 3 C-terminal" evidence="4">
    <location>
        <begin position="1"/>
        <end position="122"/>
    </location>
</feature>